<dbReference type="RefSeq" id="WP_182857212.1">
    <property type="nucleotide sequence ID" value="NZ_WMLF01000372.1"/>
</dbReference>
<protein>
    <submittedName>
        <fullName evidence="2">Uncharacterized protein</fullName>
    </submittedName>
</protein>
<dbReference type="EMBL" id="WMLF01000372">
    <property type="protein sequence ID" value="MBB1245926.1"/>
    <property type="molecule type" value="Genomic_DNA"/>
</dbReference>
<name>A0ABR6EKR9_9ACTN</name>
<organism evidence="2 3">
    <name type="scientific">Streptomyces durbertensis</name>
    <dbReference type="NCBI Taxonomy" id="2448886"/>
    <lineage>
        <taxon>Bacteria</taxon>
        <taxon>Bacillati</taxon>
        <taxon>Actinomycetota</taxon>
        <taxon>Actinomycetes</taxon>
        <taxon>Kitasatosporales</taxon>
        <taxon>Streptomycetaceae</taxon>
        <taxon>Streptomyces</taxon>
    </lineage>
</organism>
<keyword evidence="3" id="KW-1185">Reference proteome</keyword>
<dbReference type="Proteomes" id="UP000766698">
    <property type="component" value="Unassembled WGS sequence"/>
</dbReference>
<proteinExistence type="predicted"/>
<reference evidence="3" key="1">
    <citation type="journal article" date="2020" name="Syst. Appl. Microbiol.">
        <title>Streptomyces alkaliterrae sp. nov., isolated from an alkaline soil, and emended descriptions of Streptomyces alkaliphilus, Streptomyces calidiresistens and Streptomyces durbertensis.</title>
        <authorList>
            <person name="Swiecimska M."/>
            <person name="Golinska P."/>
            <person name="Nouioui I."/>
            <person name="Wypij M."/>
            <person name="Rai M."/>
            <person name="Sangal V."/>
            <person name="Goodfellow M."/>
        </authorList>
    </citation>
    <scope>NUCLEOTIDE SEQUENCE [LARGE SCALE GENOMIC DNA]</scope>
    <source>
        <strain evidence="3">DSM 104538</strain>
    </source>
</reference>
<sequence length="145" mass="15084">MKNAASHGAGGGPEGHDVLQELEEEINSWLEQGGMNLVARLERLDPPEESSARASLQEFVRRQGTAGVATEPTGHTGHTEHTGHAEHTEHTGHAEHVEADAGARWSSLLAAYIDALSNSARQSADGTGPCAVSYGLDEGHAGGCG</sequence>
<accession>A0ABR6EKR9</accession>
<feature type="region of interest" description="Disordered" evidence="1">
    <location>
        <begin position="61"/>
        <end position="100"/>
    </location>
</feature>
<evidence type="ECO:0000313" key="2">
    <source>
        <dbReference type="EMBL" id="MBB1245926.1"/>
    </source>
</evidence>
<comment type="caution">
    <text evidence="2">The sequence shown here is derived from an EMBL/GenBank/DDBJ whole genome shotgun (WGS) entry which is preliminary data.</text>
</comment>
<feature type="compositionally biased region" description="Basic and acidic residues" evidence="1">
    <location>
        <begin position="77"/>
        <end position="100"/>
    </location>
</feature>
<evidence type="ECO:0000313" key="3">
    <source>
        <dbReference type="Proteomes" id="UP000766698"/>
    </source>
</evidence>
<dbReference type="Pfam" id="PF19784">
    <property type="entry name" value="DUF6269"/>
    <property type="match status" value="1"/>
</dbReference>
<dbReference type="InterPro" id="IPR046236">
    <property type="entry name" value="DUF6269"/>
</dbReference>
<gene>
    <name evidence="2" type="ORF">GL263_20575</name>
</gene>
<evidence type="ECO:0000256" key="1">
    <source>
        <dbReference type="SAM" id="MobiDB-lite"/>
    </source>
</evidence>